<dbReference type="Proteomes" id="UP000808388">
    <property type="component" value="Unassembled WGS sequence"/>
</dbReference>
<evidence type="ECO:0000313" key="3">
    <source>
        <dbReference type="EMBL" id="MBI3627609.1"/>
    </source>
</evidence>
<protein>
    <submittedName>
        <fullName evidence="3">Helix-turn-helix transcriptional regulator</fullName>
    </submittedName>
</protein>
<comment type="caution">
    <text evidence="3">The sequence shown here is derived from an EMBL/GenBank/DDBJ whole genome shotgun (WGS) entry which is preliminary data.</text>
</comment>
<name>A0A9D6QS25_9BACT</name>
<keyword evidence="1" id="KW-0238">DNA-binding</keyword>
<dbReference type="InterPro" id="IPR010982">
    <property type="entry name" value="Lambda_DNA-bd_dom_sf"/>
</dbReference>
<gene>
    <name evidence="3" type="ORF">HY220_02595</name>
</gene>
<dbReference type="AlphaFoldDB" id="A0A9D6QS25"/>
<proteinExistence type="predicted"/>
<dbReference type="PANTHER" id="PTHR46558:SF4">
    <property type="entry name" value="DNA-BIDING PHAGE PROTEIN"/>
    <property type="match status" value="1"/>
</dbReference>
<dbReference type="SMART" id="SM00530">
    <property type="entry name" value="HTH_XRE"/>
    <property type="match status" value="1"/>
</dbReference>
<dbReference type="CDD" id="cd00093">
    <property type="entry name" value="HTH_XRE"/>
    <property type="match status" value="1"/>
</dbReference>
<sequence>MANEVQNLRLQKGITQEELARAVGVSRQTVIAIEGGNYTPSVLLAIKIAQFFKTSVEKIFKIAYDKKRS</sequence>
<feature type="domain" description="HTH cro/C1-type" evidence="2">
    <location>
        <begin position="5"/>
        <end position="59"/>
    </location>
</feature>
<evidence type="ECO:0000259" key="2">
    <source>
        <dbReference type="PROSITE" id="PS50943"/>
    </source>
</evidence>
<dbReference type="GO" id="GO:0003677">
    <property type="term" value="F:DNA binding"/>
    <property type="evidence" value="ECO:0007669"/>
    <property type="project" value="UniProtKB-KW"/>
</dbReference>
<dbReference type="PROSITE" id="PS50943">
    <property type="entry name" value="HTH_CROC1"/>
    <property type="match status" value="1"/>
</dbReference>
<organism evidence="3 4">
    <name type="scientific">Candidatus Sungiibacteriota bacterium</name>
    <dbReference type="NCBI Taxonomy" id="2750080"/>
    <lineage>
        <taxon>Bacteria</taxon>
        <taxon>Candidatus Sungiibacteriota</taxon>
    </lineage>
</organism>
<accession>A0A9D6QS25</accession>
<dbReference type="Gene3D" id="1.10.260.40">
    <property type="entry name" value="lambda repressor-like DNA-binding domains"/>
    <property type="match status" value="1"/>
</dbReference>
<dbReference type="EMBL" id="JACQCQ010000009">
    <property type="protein sequence ID" value="MBI3627609.1"/>
    <property type="molecule type" value="Genomic_DNA"/>
</dbReference>
<dbReference type="Pfam" id="PF01381">
    <property type="entry name" value="HTH_3"/>
    <property type="match status" value="1"/>
</dbReference>
<dbReference type="SUPFAM" id="SSF47413">
    <property type="entry name" value="lambda repressor-like DNA-binding domains"/>
    <property type="match status" value="1"/>
</dbReference>
<evidence type="ECO:0000313" key="4">
    <source>
        <dbReference type="Proteomes" id="UP000808388"/>
    </source>
</evidence>
<dbReference type="PANTHER" id="PTHR46558">
    <property type="entry name" value="TRACRIPTIONAL REGULATORY PROTEIN-RELATED-RELATED"/>
    <property type="match status" value="1"/>
</dbReference>
<reference evidence="3" key="1">
    <citation type="submission" date="2020-07" db="EMBL/GenBank/DDBJ databases">
        <title>Huge and variable diversity of episymbiotic CPR bacteria and DPANN archaea in groundwater ecosystems.</title>
        <authorList>
            <person name="He C.Y."/>
            <person name="Keren R."/>
            <person name="Whittaker M."/>
            <person name="Farag I.F."/>
            <person name="Doudna J."/>
            <person name="Cate J.H.D."/>
            <person name="Banfield J.F."/>
        </authorList>
    </citation>
    <scope>NUCLEOTIDE SEQUENCE</scope>
    <source>
        <strain evidence="3">NC_groundwater_972_Pr1_S-0.2um_49_27</strain>
    </source>
</reference>
<evidence type="ECO:0000256" key="1">
    <source>
        <dbReference type="ARBA" id="ARBA00023125"/>
    </source>
</evidence>
<dbReference type="InterPro" id="IPR001387">
    <property type="entry name" value="Cro/C1-type_HTH"/>
</dbReference>